<reference evidence="7 8" key="1">
    <citation type="submission" date="2021-02" db="EMBL/GenBank/DDBJ databases">
        <title>Safari Cat Assemblies.</title>
        <authorList>
            <person name="Bredemeyer K.R."/>
            <person name="Murphy W.J."/>
        </authorList>
    </citation>
    <scope>NUCLEOTIDE SEQUENCE [LARGE SCALE GENOMIC DNA]</scope>
</reference>
<evidence type="ECO:0000256" key="3">
    <source>
        <dbReference type="ARBA" id="ARBA00048219"/>
    </source>
</evidence>
<dbReference type="GeneTree" id="ENSGT00940000163137"/>
<evidence type="ECO:0000256" key="2">
    <source>
        <dbReference type="ARBA" id="ARBA00022679"/>
    </source>
</evidence>
<evidence type="ECO:0000259" key="6">
    <source>
        <dbReference type="Pfam" id="PF00685"/>
    </source>
</evidence>
<dbReference type="Gene3D" id="3.40.50.300">
    <property type="entry name" value="P-loop containing nucleotide triphosphate hydrolases"/>
    <property type="match status" value="1"/>
</dbReference>
<name>A0ABI7YXH7_FELCA</name>
<reference evidence="7" key="3">
    <citation type="submission" date="2025-09" db="UniProtKB">
        <authorList>
            <consortium name="Ensembl"/>
        </authorList>
    </citation>
    <scope>IDENTIFICATION</scope>
    <source>
        <strain evidence="7">breed Abyssinian</strain>
    </source>
</reference>
<comment type="catalytic activity">
    <reaction evidence="3">
        <text>4-ethylphenol + 3'-phosphoadenylyl sulfate = 4-ethylphenyl sulfate + adenosine 3',5'-bisphosphate + H(+)</text>
        <dbReference type="Rhea" id="RHEA:70607"/>
        <dbReference type="ChEBI" id="CHEBI:15378"/>
        <dbReference type="ChEBI" id="CHEBI:49584"/>
        <dbReference type="ChEBI" id="CHEBI:58339"/>
        <dbReference type="ChEBI" id="CHEBI:58343"/>
        <dbReference type="ChEBI" id="CHEBI:133681"/>
    </reaction>
    <physiologicalReaction direction="left-to-right" evidence="3">
        <dbReference type="Rhea" id="RHEA:70608"/>
    </physiologicalReaction>
</comment>
<evidence type="ECO:0000256" key="1">
    <source>
        <dbReference type="ARBA" id="ARBA00005771"/>
    </source>
</evidence>
<evidence type="ECO:0000313" key="8">
    <source>
        <dbReference type="Proteomes" id="UP000823872"/>
    </source>
</evidence>
<dbReference type="InterPro" id="IPR000863">
    <property type="entry name" value="Sulfotransferase_dom"/>
</dbReference>
<keyword evidence="8" id="KW-1185">Reference proteome</keyword>
<proteinExistence type="inferred from homology"/>
<dbReference type="InterPro" id="IPR001675">
    <property type="entry name" value="Glyco_trans_29"/>
</dbReference>
<feature type="transmembrane region" description="Helical" evidence="5">
    <location>
        <begin position="28"/>
        <end position="49"/>
    </location>
</feature>
<accession>A0ABI7YXH7</accession>
<dbReference type="Proteomes" id="UP000823872">
    <property type="component" value="Chromosome B4"/>
</dbReference>
<evidence type="ECO:0000313" key="7">
    <source>
        <dbReference type="Ensembl" id="ENSFCTP00005039146.1"/>
    </source>
</evidence>
<dbReference type="PANTHER" id="PTHR11783">
    <property type="entry name" value="SULFOTRANSFERASE SULT"/>
    <property type="match status" value="1"/>
</dbReference>
<reference evidence="7" key="2">
    <citation type="submission" date="2025-08" db="UniProtKB">
        <authorList>
            <consortium name="Ensembl"/>
        </authorList>
    </citation>
    <scope>IDENTIFICATION</scope>
    <source>
        <strain evidence="7">breed Abyssinian</strain>
    </source>
</reference>
<dbReference type="EC" id="2.8.2.-" evidence="4"/>
<feature type="domain" description="Sulfotransferase" evidence="6">
    <location>
        <begin position="149"/>
        <end position="386"/>
    </location>
</feature>
<dbReference type="SUPFAM" id="SSF52540">
    <property type="entry name" value="P-loop containing nucleoside triphosphate hydrolases"/>
    <property type="match status" value="1"/>
</dbReference>
<keyword evidence="5" id="KW-1133">Transmembrane helix</keyword>
<dbReference type="Pfam" id="PF00777">
    <property type="entry name" value="Glyco_transf_29"/>
    <property type="match status" value="1"/>
</dbReference>
<dbReference type="InterPro" id="IPR027417">
    <property type="entry name" value="P-loop_NTPase"/>
</dbReference>
<keyword evidence="5" id="KW-0812">Transmembrane</keyword>
<sequence length="396" mass="45774">MSPCGRARRHTSRGAMAVLAWKFPRTRLPVGASALCVVVLCWLYVFPVYRLPNEKEIVQGVLQQGTAWRRNQTAARVFRCNLPPLSSEYTKDVGSKSHLVTANPSIIRQRKMPFQKQSSVLHKFKGILYSTMCSEELLNSLDFFNAREDDVFLVSYPKSGTHWVAEVIENIPNVSMSLTSPIELGDISKFEELNMYCKRRVIPTHLSYNMLPMNIKQKQCKIIYIVRNPKDTAVSLFHYYRDNPNLPGIETWAGFLELFLRGDVVYGSWFDHVLSWEEHKNDKNILIIFYEEMKRDLSKSIKKIINFLGINVSDSEINKITRKTSFSEMKNNAAKENCDPNHTICALTTNRNLVFRKGAVGDWINYFTSKQKRVFDELFTEKMKDSELARHFEDSS</sequence>
<dbReference type="Ensembl" id="ENSFCTT00005053280.1">
    <property type="protein sequence ID" value="ENSFCTP00005039146.1"/>
    <property type="gene ID" value="ENSFCTG00005018464.1"/>
</dbReference>
<keyword evidence="2 4" id="KW-0808">Transferase</keyword>
<keyword evidence="5" id="KW-0472">Membrane</keyword>
<comment type="similarity">
    <text evidence="1 4">Belongs to the sulfotransferase 1 family.</text>
</comment>
<protein>
    <recommendedName>
        <fullName evidence="4">Sulfotransferase</fullName>
        <ecNumber evidence="4">2.8.2.-</ecNumber>
    </recommendedName>
</protein>
<organism evidence="7 8">
    <name type="scientific">Felis catus</name>
    <name type="common">Cat</name>
    <name type="synonym">Felis silvestris catus</name>
    <dbReference type="NCBI Taxonomy" id="9685"/>
    <lineage>
        <taxon>Eukaryota</taxon>
        <taxon>Metazoa</taxon>
        <taxon>Chordata</taxon>
        <taxon>Craniata</taxon>
        <taxon>Vertebrata</taxon>
        <taxon>Euteleostomi</taxon>
        <taxon>Mammalia</taxon>
        <taxon>Eutheria</taxon>
        <taxon>Laurasiatheria</taxon>
        <taxon>Carnivora</taxon>
        <taxon>Feliformia</taxon>
        <taxon>Felidae</taxon>
        <taxon>Felinae</taxon>
        <taxon>Felis</taxon>
    </lineage>
</organism>
<gene>
    <name evidence="7" type="primary">ST8SIA1</name>
</gene>
<evidence type="ECO:0000256" key="5">
    <source>
        <dbReference type="SAM" id="Phobius"/>
    </source>
</evidence>
<evidence type="ECO:0000256" key="4">
    <source>
        <dbReference type="RuleBase" id="RU361155"/>
    </source>
</evidence>
<dbReference type="Pfam" id="PF00685">
    <property type="entry name" value="Sulfotransfer_1"/>
    <property type="match status" value="1"/>
</dbReference>